<dbReference type="CDD" id="cd14948">
    <property type="entry name" value="BACON"/>
    <property type="match status" value="2"/>
</dbReference>
<dbReference type="InterPro" id="IPR013783">
    <property type="entry name" value="Ig-like_fold"/>
</dbReference>
<protein>
    <submittedName>
        <fullName evidence="4">BACON domain-containing protein</fullName>
    </submittedName>
</protein>
<dbReference type="InterPro" id="IPR043744">
    <property type="entry name" value="DUF5689"/>
</dbReference>
<dbReference type="RefSeq" id="WP_130064973.1">
    <property type="nucleotide sequence ID" value="NZ_RCXC01000006.1"/>
</dbReference>
<feature type="domain" description="DUF5689" evidence="2">
    <location>
        <begin position="139"/>
        <end position="346"/>
    </location>
</feature>
<feature type="signal peptide" evidence="1">
    <location>
        <begin position="1"/>
        <end position="22"/>
    </location>
</feature>
<dbReference type="Pfam" id="PF18942">
    <property type="entry name" value="DUF5689"/>
    <property type="match status" value="2"/>
</dbReference>
<proteinExistence type="predicted"/>
<dbReference type="PROSITE" id="PS51257">
    <property type="entry name" value="PROKAR_LIPOPROTEIN"/>
    <property type="match status" value="1"/>
</dbReference>
<reference evidence="4 5" key="1">
    <citation type="journal article" date="2019" name="Nat. Med.">
        <title>A library of human gut bacterial isolates paired with longitudinal multiomics data enables mechanistic microbiome research.</title>
        <authorList>
            <person name="Poyet M."/>
            <person name="Groussin M."/>
            <person name="Gibbons S.M."/>
            <person name="Avila-Pacheco J."/>
            <person name="Jiang X."/>
            <person name="Kearney S.M."/>
            <person name="Perrotta A.R."/>
            <person name="Berdy B."/>
            <person name="Zhao S."/>
            <person name="Lieberman T.D."/>
            <person name="Swanson P.K."/>
            <person name="Smith M."/>
            <person name="Roesemann S."/>
            <person name="Alexander J.E."/>
            <person name="Rich S.A."/>
            <person name="Livny J."/>
            <person name="Vlamakis H."/>
            <person name="Clish C."/>
            <person name="Bullock K."/>
            <person name="Deik A."/>
            <person name="Scott J."/>
            <person name="Pierce K.A."/>
            <person name="Xavier R.J."/>
            <person name="Alm E.J."/>
        </authorList>
    </citation>
    <scope>NUCLEOTIDE SEQUENCE [LARGE SCALE GENOMIC DNA]</scope>
    <source>
        <strain evidence="4 5">BIOML-A266</strain>
    </source>
</reference>
<organism evidence="4 5">
    <name type="scientific">Alistipes onderdonkii</name>
    <dbReference type="NCBI Taxonomy" id="328813"/>
    <lineage>
        <taxon>Bacteria</taxon>
        <taxon>Pseudomonadati</taxon>
        <taxon>Bacteroidota</taxon>
        <taxon>Bacteroidia</taxon>
        <taxon>Bacteroidales</taxon>
        <taxon>Rikenellaceae</taxon>
        <taxon>Alistipes</taxon>
    </lineage>
</organism>
<evidence type="ECO:0000313" key="5">
    <source>
        <dbReference type="Proteomes" id="UP000322940"/>
    </source>
</evidence>
<dbReference type="Gene3D" id="2.60.40.10">
    <property type="entry name" value="Immunoglobulins"/>
    <property type="match status" value="2"/>
</dbReference>
<feature type="domain" description="BACON" evidence="3">
    <location>
        <begin position="367"/>
        <end position="443"/>
    </location>
</feature>
<name>A0A5B3K4V3_9BACT</name>
<evidence type="ECO:0000313" key="4">
    <source>
        <dbReference type="EMBL" id="KAA2378891.1"/>
    </source>
</evidence>
<dbReference type="Pfam" id="PF19190">
    <property type="entry name" value="BACON_2"/>
    <property type="match status" value="1"/>
</dbReference>
<feature type="domain" description="DUF5689" evidence="2">
    <location>
        <begin position="479"/>
        <end position="662"/>
    </location>
</feature>
<dbReference type="Proteomes" id="UP000322940">
    <property type="component" value="Unassembled WGS sequence"/>
</dbReference>
<sequence length="926" mass="95721">MKKSNFWKLLSGTAFFAAVALASCVDDNDDKGMPYLEVTPDVLTFNADGAPEGASAFTVKSNRPWTLEVLEGSDWVTPSATQGSGDGTVEFTIPASNVGRIAKLSFNLKNAYGAYWTKEVTIEQGEAPKAGEVSALVAYIKNTWPSLESGTEELNYSQKTIPAVILANNEGGNNFGKLYVGDNITLPNSAIILYSTTEFTRDNSAKYPVGKKVTLDLSAAQYAPYGNLRELKNVVVTVSDDPAVEVAVPTLSAATLNEGNYQGQYVRVTNLTPQSSFVGEAWATSAKRVVRFDAAGGETVQSYMATATDAAGFAAITIADKTGALLGTAEQNFKNIQVIPTTPSDVAAFVASGASLGISPEDNLVLASTSGATATVTVTANIAWTATMSGDGFTISPQGGDNNGTVTVTATAANETSASKDLGSITFSGEGVTPLTLRVAQAAKPSAEPKTVAEFVAFVKGLAPASGAEASLGEWTGQTVQGYIAANDAGGNLYQMISVVDNTGDAGSGILLGDAAYETVADYPVGARITLTLDATSTVYNSYGLYKINKVTTAVDNSSPVQMVVPSVTLAQFNSNDYMGMNVKVTGLAFKGEAGEMWYSGTANYSTRLFTDGSGDLAVRTYKTVAWGGELISSTVTTGSLTGVAEVYDGAAQLYPQSAADVADFKVDASTPVITEVDPASLTWGAEETVTKDVEVTVVNLGSNALTVDNDAIAPFTAVVNGTTVTVTPPAPNTTSDDIVRTMTVSVAGGNSREVTLTQFAAGSGGDTKGIYTSMSQFIPASTSTTDRYYPSNSTIDGQPATGFKLGTSSLAGVFTSEALGASLTGDKKLSFYAVAWTGKAATVYIRVNNGGAVSGDGSHAITASAGATGSGNDFTFTDVTDSDYYTFQLTGLTAASTVTISTSPDFTAASDRNTGRAIVLGVQVY</sequence>
<feature type="chain" id="PRO_5030114486" evidence="1">
    <location>
        <begin position="23"/>
        <end position="926"/>
    </location>
</feature>
<dbReference type="AlphaFoldDB" id="A0A5B3K4V3"/>
<evidence type="ECO:0000256" key="1">
    <source>
        <dbReference type="SAM" id="SignalP"/>
    </source>
</evidence>
<dbReference type="EMBL" id="VVXH01000006">
    <property type="protein sequence ID" value="KAA2378891.1"/>
    <property type="molecule type" value="Genomic_DNA"/>
</dbReference>
<comment type="caution">
    <text evidence="4">The sequence shown here is derived from an EMBL/GenBank/DDBJ whole genome shotgun (WGS) entry which is preliminary data.</text>
</comment>
<evidence type="ECO:0000259" key="2">
    <source>
        <dbReference type="Pfam" id="PF18942"/>
    </source>
</evidence>
<keyword evidence="1" id="KW-0732">Signal</keyword>
<accession>A0A5B3K4V3</accession>
<gene>
    <name evidence="4" type="ORF">F2Y10_07445</name>
</gene>
<evidence type="ECO:0000259" key="3">
    <source>
        <dbReference type="Pfam" id="PF19190"/>
    </source>
</evidence>
<dbReference type="InterPro" id="IPR024361">
    <property type="entry name" value="BACON"/>
</dbReference>